<name>A0A9P7GA54_9AGAR</name>
<keyword evidence="3" id="KW-1185">Reference proteome</keyword>
<reference evidence="2" key="1">
    <citation type="submission" date="2020-07" db="EMBL/GenBank/DDBJ databases">
        <authorList>
            <person name="Nieuwenhuis M."/>
            <person name="Van De Peppel L.J.J."/>
        </authorList>
    </citation>
    <scope>NUCLEOTIDE SEQUENCE</scope>
    <source>
        <strain evidence="2">AP01</strain>
        <tissue evidence="2">Mycelium</tissue>
    </source>
</reference>
<dbReference type="Proteomes" id="UP000775547">
    <property type="component" value="Unassembled WGS sequence"/>
</dbReference>
<feature type="coiled-coil region" evidence="1">
    <location>
        <begin position="256"/>
        <end position="353"/>
    </location>
</feature>
<evidence type="ECO:0000256" key="1">
    <source>
        <dbReference type="SAM" id="Coils"/>
    </source>
</evidence>
<keyword evidence="1" id="KW-0175">Coiled coil</keyword>
<protein>
    <submittedName>
        <fullName evidence="2">Uncharacterized protein</fullName>
    </submittedName>
</protein>
<proteinExistence type="predicted"/>
<feature type="coiled-coil region" evidence="1">
    <location>
        <begin position="201"/>
        <end position="228"/>
    </location>
</feature>
<evidence type="ECO:0000313" key="3">
    <source>
        <dbReference type="Proteomes" id="UP000775547"/>
    </source>
</evidence>
<dbReference type="EMBL" id="JABCKV010000017">
    <property type="protein sequence ID" value="KAG5646734.1"/>
    <property type="molecule type" value="Genomic_DNA"/>
</dbReference>
<feature type="coiled-coil region" evidence="1">
    <location>
        <begin position="99"/>
        <end position="167"/>
    </location>
</feature>
<reference evidence="2" key="2">
    <citation type="submission" date="2021-10" db="EMBL/GenBank/DDBJ databases">
        <title>Phylogenomics reveals ancestral predisposition of the termite-cultivated fungus Termitomyces towards a domesticated lifestyle.</title>
        <authorList>
            <person name="Auxier B."/>
            <person name="Grum-Grzhimaylo A."/>
            <person name="Cardenas M.E."/>
            <person name="Lodge J.D."/>
            <person name="Laessoe T."/>
            <person name="Pedersen O."/>
            <person name="Smith M.E."/>
            <person name="Kuyper T.W."/>
            <person name="Franco-Molano E.A."/>
            <person name="Baroni T.J."/>
            <person name="Aanen D.K."/>
        </authorList>
    </citation>
    <scope>NUCLEOTIDE SEQUENCE</scope>
    <source>
        <strain evidence="2">AP01</strain>
        <tissue evidence="2">Mycelium</tissue>
    </source>
</reference>
<gene>
    <name evidence="2" type="ORF">DXG03_002416</name>
</gene>
<organism evidence="2 3">
    <name type="scientific">Asterophora parasitica</name>
    <dbReference type="NCBI Taxonomy" id="117018"/>
    <lineage>
        <taxon>Eukaryota</taxon>
        <taxon>Fungi</taxon>
        <taxon>Dikarya</taxon>
        <taxon>Basidiomycota</taxon>
        <taxon>Agaricomycotina</taxon>
        <taxon>Agaricomycetes</taxon>
        <taxon>Agaricomycetidae</taxon>
        <taxon>Agaricales</taxon>
        <taxon>Tricholomatineae</taxon>
        <taxon>Lyophyllaceae</taxon>
        <taxon>Asterophora</taxon>
    </lineage>
</organism>
<sequence>MCRAAFNVSCTVNLCVDFENADQKLVLAAPVQIPSTTDVEAERLQQEIFTAAEKETPADQLRQLTGDVSAFLAHHPLEKFAELRAIHRVLAGLSDRVDTVELQDEITRLRKEKSKLARKTEVESIWSLGSEATDELRDQAAKLEEQIRSLEYEKAGLERKVEEVAVKQNDSILTMKMDLNEKLLSTHKTYWNMIGEVRGKETESANKVKRLEGEKASLESKIEEVTVERDSALAMEMSLREDCRRARDAYEDMVKVVQNRAVYRQLEEQIKKLEKDKEELERQLSMAAFEREEEKDSAVAVAMSLREQCQREHEAYEDMVGQVRDRAKLEDKIRQLEKEKVGLELKLEVANIEREEQKDAALAIEMSLREDSRRLHQAYEDMVG</sequence>
<accession>A0A9P7GA54</accession>
<evidence type="ECO:0000313" key="2">
    <source>
        <dbReference type="EMBL" id="KAG5646734.1"/>
    </source>
</evidence>
<dbReference type="AlphaFoldDB" id="A0A9P7GA54"/>
<comment type="caution">
    <text evidence="2">The sequence shown here is derived from an EMBL/GenBank/DDBJ whole genome shotgun (WGS) entry which is preliminary data.</text>
</comment>